<dbReference type="InterPro" id="IPR003140">
    <property type="entry name" value="PLipase/COase/thioEstase"/>
</dbReference>
<proteinExistence type="inferred from homology"/>
<protein>
    <submittedName>
        <fullName evidence="4">Phospholipase/carboxylesterase</fullName>
    </submittedName>
</protein>
<evidence type="ECO:0000256" key="1">
    <source>
        <dbReference type="ARBA" id="ARBA00006499"/>
    </source>
</evidence>
<dbReference type="RefSeq" id="WP_188881127.1">
    <property type="nucleotide sequence ID" value="NZ_BMPF01000002.1"/>
</dbReference>
<dbReference type="Pfam" id="PF02230">
    <property type="entry name" value="Abhydrolase_2"/>
    <property type="match status" value="1"/>
</dbReference>
<dbReference type="EMBL" id="BMPF01000002">
    <property type="protein sequence ID" value="GGL31013.1"/>
    <property type="molecule type" value="Genomic_DNA"/>
</dbReference>
<dbReference type="Gene3D" id="3.40.50.1820">
    <property type="entry name" value="alpha/beta hydrolase"/>
    <property type="match status" value="1"/>
</dbReference>
<dbReference type="GO" id="GO:0016787">
    <property type="term" value="F:hydrolase activity"/>
    <property type="evidence" value="ECO:0007669"/>
    <property type="project" value="UniProtKB-KW"/>
</dbReference>
<organism evidence="4 5">
    <name type="scientific">Halarchaeum grantii</name>
    <dbReference type="NCBI Taxonomy" id="1193105"/>
    <lineage>
        <taxon>Archaea</taxon>
        <taxon>Methanobacteriati</taxon>
        <taxon>Methanobacteriota</taxon>
        <taxon>Stenosarchaea group</taxon>
        <taxon>Halobacteria</taxon>
        <taxon>Halobacteriales</taxon>
        <taxon>Halobacteriaceae</taxon>
    </lineage>
</organism>
<evidence type="ECO:0000256" key="2">
    <source>
        <dbReference type="ARBA" id="ARBA00022801"/>
    </source>
</evidence>
<evidence type="ECO:0000313" key="4">
    <source>
        <dbReference type="EMBL" id="GGL31013.1"/>
    </source>
</evidence>
<sequence length="214" mass="22450">MSADDPHADAGFATAGVDPEDADVGAVLIHGRGATAQSVLGLAEEFERDDVAYLAPQAANRTWYPQSFLAATDANQPHLDSALGVLSRALDRLADAGIDAENVLLLGFSQGACLTTEYAARHAQRYGGLAAFSGGLIGEAVERERYGGDFDGTPAFVGCSDSDPHIPEERVHATTDVLRDLGADVDERIYPDAPHGIFEDEVDAVNGIVNGLGE</sequence>
<dbReference type="AlphaFoldDB" id="A0A830EWA0"/>
<comment type="caution">
    <text evidence="4">The sequence shown here is derived from an EMBL/GenBank/DDBJ whole genome shotgun (WGS) entry which is preliminary data.</text>
</comment>
<evidence type="ECO:0000259" key="3">
    <source>
        <dbReference type="Pfam" id="PF02230"/>
    </source>
</evidence>
<gene>
    <name evidence="4" type="ORF">GCM10009037_13480</name>
</gene>
<evidence type="ECO:0000313" key="5">
    <source>
        <dbReference type="Proteomes" id="UP000628840"/>
    </source>
</evidence>
<keyword evidence="5" id="KW-1185">Reference proteome</keyword>
<dbReference type="OrthoDB" id="203477at2157"/>
<dbReference type="InterPro" id="IPR050565">
    <property type="entry name" value="LYPA1-2/EST-like"/>
</dbReference>
<accession>A0A830EWA0</accession>
<dbReference type="PANTHER" id="PTHR10655:SF17">
    <property type="entry name" value="LYSOPHOSPHOLIPASE-LIKE PROTEIN 1"/>
    <property type="match status" value="1"/>
</dbReference>
<comment type="similarity">
    <text evidence="1">Belongs to the AB hydrolase superfamily. AB hydrolase 2 family.</text>
</comment>
<dbReference type="InterPro" id="IPR029058">
    <property type="entry name" value="AB_hydrolase_fold"/>
</dbReference>
<feature type="domain" description="Phospholipase/carboxylesterase/thioesterase" evidence="3">
    <location>
        <begin position="27"/>
        <end position="206"/>
    </location>
</feature>
<reference evidence="4 5" key="1">
    <citation type="journal article" date="2019" name="Int. J. Syst. Evol. Microbiol.">
        <title>The Global Catalogue of Microorganisms (GCM) 10K type strain sequencing project: providing services to taxonomists for standard genome sequencing and annotation.</title>
        <authorList>
            <consortium name="The Broad Institute Genomics Platform"/>
            <consortium name="The Broad Institute Genome Sequencing Center for Infectious Disease"/>
            <person name="Wu L."/>
            <person name="Ma J."/>
        </authorList>
    </citation>
    <scope>NUCLEOTIDE SEQUENCE [LARGE SCALE GENOMIC DNA]</scope>
    <source>
        <strain evidence="4 5">JCM 19585</strain>
    </source>
</reference>
<dbReference type="PANTHER" id="PTHR10655">
    <property type="entry name" value="LYSOPHOSPHOLIPASE-RELATED"/>
    <property type="match status" value="1"/>
</dbReference>
<name>A0A830EWA0_9EURY</name>
<keyword evidence="2" id="KW-0378">Hydrolase</keyword>
<dbReference type="Proteomes" id="UP000628840">
    <property type="component" value="Unassembled WGS sequence"/>
</dbReference>
<dbReference type="SUPFAM" id="SSF53474">
    <property type="entry name" value="alpha/beta-Hydrolases"/>
    <property type="match status" value="1"/>
</dbReference>